<evidence type="ECO:0000256" key="1">
    <source>
        <dbReference type="ARBA" id="ARBA00022737"/>
    </source>
</evidence>
<protein>
    <submittedName>
        <fullName evidence="6">Rx, N-terminal</fullName>
    </submittedName>
</protein>
<accession>A0AAN8VEX7</accession>
<dbReference type="Gene3D" id="1.20.5.4130">
    <property type="match status" value="1"/>
</dbReference>
<dbReference type="Gene3D" id="3.80.10.10">
    <property type="entry name" value="Ribonuclease Inhibitor"/>
    <property type="match status" value="1"/>
</dbReference>
<dbReference type="Pfam" id="PF18052">
    <property type="entry name" value="Rx_N"/>
    <property type="match status" value="1"/>
</dbReference>
<dbReference type="InterPro" id="IPR032675">
    <property type="entry name" value="LRR_dom_sf"/>
</dbReference>
<dbReference type="Pfam" id="PF25019">
    <property type="entry name" value="LRR_R13L1-DRL21"/>
    <property type="match status" value="1"/>
</dbReference>
<comment type="caution">
    <text evidence="6">The sequence shown here is derived from an EMBL/GenBank/DDBJ whole genome shotgun (WGS) entry which is preliminary data.</text>
</comment>
<keyword evidence="7" id="KW-1185">Reference proteome</keyword>
<evidence type="ECO:0000256" key="3">
    <source>
        <dbReference type="ARBA" id="ARBA00022821"/>
    </source>
</evidence>
<keyword evidence="2" id="KW-0547">Nucleotide-binding</keyword>
<keyword evidence="3" id="KW-0611">Plant defense</keyword>
<evidence type="ECO:0000259" key="5">
    <source>
        <dbReference type="Pfam" id="PF25019"/>
    </source>
</evidence>
<dbReference type="SUPFAM" id="SSF52058">
    <property type="entry name" value="L domain-like"/>
    <property type="match status" value="1"/>
</dbReference>
<feature type="non-terminal residue" evidence="6">
    <location>
        <position position="435"/>
    </location>
</feature>
<name>A0AAN8VEX7_9MAGN</name>
<dbReference type="PANTHER" id="PTHR47186:SF42">
    <property type="entry name" value="DISEASE RESISTANCE RPP13-LIKE PROTEIN 1"/>
    <property type="match status" value="1"/>
</dbReference>
<evidence type="ECO:0000313" key="6">
    <source>
        <dbReference type="EMBL" id="KAK6933773.1"/>
    </source>
</evidence>
<dbReference type="InterPro" id="IPR056789">
    <property type="entry name" value="LRR_R13L1-DRL21"/>
</dbReference>
<gene>
    <name evidence="6" type="ORF">RJ641_036667</name>
</gene>
<dbReference type="AlphaFoldDB" id="A0AAN8VEX7"/>
<evidence type="ECO:0000256" key="2">
    <source>
        <dbReference type="ARBA" id="ARBA00022741"/>
    </source>
</evidence>
<feature type="domain" description="R13L1/DRL21-like LRR repeat region" evidence="5">
    <location>
        <begin position="249"/>
        <end position="374"/>
    </location>
</feature>
<dbReference type="PANTHER" id="PTHR47186">
    <property type="entry name" value="LEUCINE-RICH REPEAT-CONTAINING PROTEIN 57"/>
    <property type="match status" value="1"/>
</dbReference>
<evidence type="ECO:0000313" key="7">
    <source>
        <dbReference type="Proteomes" id="UP001370490"/>
    </source>
</evidence>
<proteinExistence type="predicted"/>
<dbReference type="GO" id="GO:0000166">
    <property type="term" value="F:nucleotide binding"/>
    <property type="evidence" value="ECO:0007669"/>
    <property type="project" value="UniProtKB-KW"/>
</dbReference>
<dbReference type="InterPro" id="IPR041118">
    <property type="entry name" value="Rx_N"/>
</dbReference>
<sequence>MLPRDEDESEDSALTTPRAQIVLAIPIYQHSEPMFPMGEPLLAAFLQTLLDKLDSGPLLNFARHVGFRSELRTWRSKLLQVRRVLCDAEEKQMADREVKKWLDNLRDLAYNADDMLEELRHEALQRQNNSSSDSAANSSQVQDLLAQIQEITTSFSDIEQDKSDLGLKERSGVRSSVINDRLPTTSLVDLLQIVGREKDTDAILKLLKIGETTKPEENRNQLPPHVLDLKFFQKLTKFVVGRPLGGPKKVHHLPGNLQISILDKADDVEDAEDALVINLMNKKNIEELEFKWEGNLDNTENAESQVQILNLLEPCKMLRNLVIEGYSGVTLPNWIGDSSYSKLVELSLIYCKRCKSLPSLGQLPLLQKLRIKGMLEIETIGTELFGEASPHGQPFPSLTELRIENCKNLQTLPPSLQKLTSLKNLHVVECDNLII</sequence>
<dbReference type="GO" id="GO:0006952">
    <property type="term" value="P:defense response"/>
    <property type="evidence" value="ECO:0007669"/>
    <property type="project" value="UniProtKB-KW"/>
</dbReference>
<feature type="domain" description="Disease resistance N-terminal" evidence="4">
    <location>
        <begin position="45"/>
        <end position="131"/>
    </location>
</feature>
<evidence type="ECO:0000259" key="4">
    <source>
        <dbReference type="Pfam" id="PF18052"/>
    </source>
</evidence>
<keyword evidence="1" id="KW-0677">Repeat</keyword>
<dbReference type="Proteomes" id="UP001370490">
    <property type="component" value="Unassembled WGS sequence"/>
</dbReference>
<reference evidence="6 7" key="1">
    <citation type="submission" date="2023-12" db="EMBL/GenBank/DDBJ databases">
        <title>A high-quality genome assembly for Dillenia turbinata (Dilleniales).</title>
        <authorList>
            <person name="Chanderbali A."/>
        </authorList>
    </citation>
    <scope>NUCLEOTIDE SEQUENCE [LARGE SCALE GENOMIC DNA]</scope>
    <source>
        <strain evidence="6">LSX21</strain>
        <tissue evidence="6">Leaf</tissue>
    </source>
</reference>
<dbReference type="EMBL" id="JBAMMX010000009">
    <property type="protein sequence ID" value="KAK6933773.1"/>
    <property type="molecule type" value="Genomic_DNA"/>
</dbReference>
<organism evidence="6 7">
    <name type="scientific">Dillenia turbinata</name>
    <dbReference type="NCBI Taxonomy" id="194707"/>
    <lineage>
        <taxon>Eukaryota</taxon>
        <taxon>Viridiplantae</taxon>
        <taxon>Streptophyta</taxon>
        <taxon>Embryophyta</taxon>
        <taxon>Tracheophyta</taxon>
        <taxon>Spermatophyta</taxon>
        <taxon>Magnoliopsida</taxon>
        <taxon>eudicotyledons</taxon>
        <taxon>Gunneridae</taxon>
        <taxon>Pentapetalae</taxon>
        <taxon>Dilleniales</taxon>
        <taxon>Dilleniaceae</taxon>
        <taxon>Dillenia</taxon>
    </lineage>
</organism>